<dbReference type="AlphaFoldDB" id="A0A919DGP1"/>
<reference evidence="1" key="2">
    <citation type="submission" date="2020-09" db="EMBL/GenBank/DDBJ databases">
        <authorList>
            <person name="Sun Q."/>
            <person name="Kim S."/>
        </authorList>
    </citation>
    <scope>NUCLEOTIDE SEQUENCE</scope>
    <source>
        <strain evidence="1">KCTC 32020</strain>
    </source>
</reference>
<gene>
    <name evidence="1" type="ORF">GCM10007167_24140</name>
</gene>
<protein>
    <submittedName>
        <fullName evidence="1">Uncharacterized protein</fullName>
    </submittedName>
</protein>
<accession>A0A919DGP1</accession>
<evidence type="ECO:0000313" key="1">
    <source>
        <dbReference type="EMBL" id="GHE41430.1"/>
    </source>
</evidence>
<sequence>MSEFRKLQALPPNRLDSRALEELEAILLQDFAPCDDAFEVTAEVGDKRVVARSVGELLSRLGGAEPQSVRLRALDWRETNITRGATVEAYPLWAQCQVHGLDEAWFRGKLHQIDEFFRRNRPWYGLARPLLPFAIGGVVATSPRL</sequence>
<comment type="caution">
    <text evidence="1">The sequence shown here is derived from an EMBL/GenBank/DDBJ whole genome shotgun (WGS) entry which is preliminary data.</text>
</comment>
<organism evidence="1 2">
    <name type="scientific">Vulcaniibacterium thermophilum</name>
    <dbReference type="NCBI Taxonomy" id="1169913"/>
    <lineage>
        <taxon>Bacteria</taxon>
        <taxon>Pseudomonadati</taxon>
        <taxon>Pseudomonadota</taxon>
        <taxon>Gammaproteobacteria</taxon>
        <taxon>Lysobacterales</taxon>
        <taxon>Lysobacteraceae</taxon>
        <taxon>Vulcaniibacterium</taxon>
    </lineage>
</organism>
<reference evidence="1" key="1">
    <citation type="journal article" date="2014" name="Int. J. Syst. Evol. Microbiol.">
        <title>Complete genome sequence of Corynebacterium casei LMG S-19264T (=DSM 44701T), isolated from a smear-ripened cheese.</title>
        <authorList>
            <consortium name="US DOE Joint Genome Institute (JGI-PGF)"/>
            <person name="Walter F."/>
            <person name="Albersmeier A."/>
            <person name="Kalinowski J."/>
            <person name="Ruckert C."/>
        </authorList>
    </citation>
    <scope>NUCLEOTIDE SEQUENCE</scope>
    <source>
        <strain evidence="1">KCTC 32020</strain>
    </source>
</reference>
<dbReference type="EMBL" id="BNCF01000016">
    <property type="protein sequence ID" value="GHE41430.1"/>
    <property type="molecule type" value="Genomic_DNA"/>
</dbReference>
<dbReference type="Proteomes" id="UP000636453">
    <property type="component" value="Unassembled WGS sequence"/>
</dbReference>
<keyword evidence="2" id="KW-1185">Reference proteome</keyword>
<name>A0A919DGP1_9GAMM</name>
<proteinExistence type="predicted"/>
<evidence type="ECO:0000313" key="2">
    <source>
        <dbReference type="Proteomes" id="UP000636453"/>
    </source>
</evidence>